<dbReference type="GO" id="GO:0016020">
    <property type="term" value="C:membrane"/>
    <property type="evidence" value="ECO:0007669"/>
    <property type="project" value="UniProtKB-SubCell"/>
</dbReference>
<dbReference type="InterPro" id="IPR018511">
    <property type="entry name" value="Hemolysin-typ_Ca-bd_CS"/>
</dbReference>
<dbReference type="InterPro" id="IPR003995">
    <property type="entry name" value="RTX_toxin_determinant-A"/>
</dbReference>
<gene>
    <name evidence="8" type="ORF">ELB75_03555</name>
</gene>
<evidence type="ECO:0000256" key="1">
    <source>
        <dbReference type="ARBA" id="ARBA00004370"/>
    </source>
</evidence>
<keyword evidence="6" id="KW-0843">Virulence</keyword>
<dbReference type="SUPFAM" id="SSF51120">
    <property type="entry name" value="beta-Roll"/>
    <property type="match status" value="8"/>
</dbReference>
<name>A0A3S9SI16_EIKCO</name>
<dbReference type="GO" id="GO:0005509">
    <property type="term" value="F:calcium ion binding"/>
    <property type="evidence" value="ECO:0007669"/>
    <property type="project" value="InterPro"/>
</dbReference>
<dbReference type="InterPro" id="IPR011049">
    <property type="entry name" value="Serralysin-like_metalloprot_C"/>
</dbReference>
<dbReference type="EMBL" id="CP034670">
    <property type="protein sequence ID" value="AZR59185.1"/>
    <property type="molecule type" value="Genomic_DNA"/>
</dbReference>
<evidence type="ECO:0000256" key="7">
    <source>
        <dbReference type="ARBA" id="ARBA00023136"/>
    </source>
</evidence>
<dbReference type="PRINTS" id="PR01488">
    <property type="entry name" value="RTXTOXINA"/>
</dbReference>
<keyword evidence="3" id="KW-0964">Secreted</keyword>
<dbReference type="PROSITE" id="PS00330">
    <property type="entry name" value="HEMOLYSIN_CALCIUM"/>
    <property type="match status" value="6"/>
</dbReference>
<keyword evidence="7" id="KW-0472">Membrane</keyword>
<keyword evidence="4" id="KW-0800">Toxin</keyword>
<evidence type="ECO:0000256" key="4">
    <source>
        <dbReference type="ARBA" id="ARBA00022656"/>
    </source>
</evidence>
<sequence length="1947" mass="211228">MNANQSVANYIVLAEASYAELSGVEFEGRDEVIKALMQKYDNNDGSPNMPKKLAEYIVNNYQIIAHYKDRAGRHFPIPRVEDFKGLFSSESGFSATLFKDNGTDGKNSGEYILAMRGTLGLNDVVAIDAGDIALNGLAYLQIIDMYNFYQQLTAKENSNYRIAVIAVDEELTKRYQAAMSDYIQSRRDGDNLLINPEEVSKNLAKVRAIEDELRGKGYILDSNIVKKISFTDSVSHYGNTDDRAFGLGKLDPGQHLTVVGHSLGGHLAAAFSRLFPEISDRVYMANAAGFGTENSVNLVETSRTNIPFNMTELFKTLGGVGYFDKNKILNLIGDKNIDITAQDWKIGLTQAGAKPEVFIEGKWEGLGHTITQVSDTLMVSSLFFALDRKLDQTSIDKVLPLLNSIYQEMGNDDFMALEQTVFALGKILRVEVHKNKEKDRDLLYKDIIAIREKIKLNEIEGKYVVHKVLTENSQQGIDRLQTIASQDNEEGRAFRYALRELNPFAVVGADYSGQDDLDLYSPTNPNGMSKTYLQHRIQMLALKSSFDTINTQYGKLFGSGLNPEDMLRIHANWGDNLVYEDTEAEVLIDMDARRLPNGLKRHIIFGGSGSNTLTGGELDDHLYGGGGVDTLKGGDGEDHLEGGADVDHLYGGKGKDYLNGGTGHDYYYFDSEDIEGDEIIDPDGGEIIIDGKPLKGVHVPPSDYGRWRDEDGYTYVPLKERSDGKGGMIADLMIVTPKNRHLVLREWHFQKSKKGLIGSKFKLELKADKQEKLDVHYMNGDVVAPFKSGTKTYDWEATSWNYATGKLNGGVEAKGFHDVLRGSAAKDIVHGLDGNDAIDGSDGNDILYGDDGHDLITGGKGSDRVFGGKGDDVILGTSHLFGYVVWESTGSTGALGGGVYTYRNGGVWGYNYPKKSDELHLAGPAIDYVKDETNAGGDYLVGGDGADTIYGSHENDWIYGDEVGQPDYVPEKEISQGNELYGLGGDDYIFGGAGDDKLYGDGHTDSARFGYLPAGFHGDDHLYGGQGDDTLVGQLGSDHLYGGDGDDMLIGGLMNSLEEGDGDDYLYGGAGHDILNGGAGNDWLEGGYDGADTYVFAKGHGKDTVDDRTSNSSGDSDTLCFTGAASSDAVFIRSGNDLVVKAYGGADQVKVKDYFIDRNRREFRFAFDDQTLGVNSLAITYNGTDQDDIIRGSELNGVFTGGAGNDTLIGGGGRDTYVFAKGHGQDTVDDSTEDLYYSSILRFEGAVSSNAVFTRSGNDLLIRAYGGDDQVLVKHFYLEAADHSYWGYKFVFDDRVWGNVDWEGFNIANNGTDQDDTIQGIELKEIINGGAGNDTLTGGGGKDTYVFAKGHGQDTVDDSTEDRYYSSILRFEGAASSDAVFTRSGNDLLIRAYGGDDQVLVKHFYLEAADHSYWGYEFAFDDRVWGDGGWEGLNIVNNGTDQDDTIQGIGLKEIINGGAGNDTLIGGGGEDTYVFAKGHGQDTVVDWSVTSRVWQYIQPDLKTLRFEGAVIANAVFDRSGNDLIIRAYGGKDQVTLSGYFKSGASLSMRRAGDEGLSDLGESHFQFIFDDRTLSPEDIHGLTITGRGTDRDDKLYGFGGNDILYGAAGNDHLAGYDGEDVLSGGDGDDELLGDDGNDVLDGGSGNDTLVGGIGNDTLIGGDGNDMLVGDRGIDTYLFAAGHGQDTVEDYAENDDEADTLRFEGALAADAAFIRRGNDLAVRAYGTKDEVLLPEYFTSYVVSRHRFAFDDRTLLPQDIDGILVVESMPADKVWTGSLGNDTVLGGNGNDRLTGGGGNDVFDGGAGNDKLFGNSDSADTYLFARGHGQDEVRDSAETDEQADTLRFEGAHAADAVFSRSGNDLLIQAYGSGDQVGIANYFHTYADNRHNWFKLAFDDEVIEYFDYEQYAAQANSLMQAMSTFGGNGGSGPDSSTGMPEAANSLLAASPL</sequence>
<dbReference type="Pfam" id="PF00353">
    <property type="entry name" value="HemolysinCabind"/>
    <property type="match status" value="13"/>
</dbReference>
<dbReference type="GO" id="GO:0090729">
    <property type="term" value="F:toxin activity"/>
    <property type="evidence" value="ECO:0007669"/>
    <property type="project" value="UniProtKB-KW"/>
</dbReference>
<evidence type="ECO:0000313" key="9">
    <source>
        <dbReference type="Proteomes" id="UP000282435"/>
    </source>
</evidence>
<dbReference type="PANTHER" id="PTHR38340">
    <property type="entry name" value="S-LAYER PROTEIN"/>
    <property type="match status" value="1"/>
</dbReference>
<comment type="subcellular location">
    <subcellularLocation>
        <location evidence="1">Membrane</location>
    </subcellularLocation>
    <subcellularLocation>
        <location evidence="2">Secreted</location>
    </subcellularLocation>
</comment>
<dbReference type="Proteomes" id="UP000282435">
    <property type="component" value="Chromosome"/>
</dbReference>
<evidence type="ECO:0000256" key="3">
    <source>
        <dbReference type="ARBA" id="ARBA00022525"/>
    </source>
</evidence>
<dbReference type="InterPro" id="IPR029058">
    <property type="entry name" value="AB_hydrolase_fold"/>
</dbReference>
<dbReference type="InterPro" id="IPR001343">
    <property type="entry name" value="Hemolysn_Ca-bd"/>
</dbReference>
<dbReference type="PANTHER" id="PTHR38340:SF1">
    <property type="entry name" value="S-LAYER PROTEIN"/>
    <property type="match status" value="1"/>
</dbReference>
<dbReference type="InterPro" id="IPR050557">
    <property type="entry name" value="RTX_toxin/Mannuronan_C5-epim"/>
</dbReference>
<dbReference type="Gene3D" id="3.40.50.1820">
    <property type="entry name" value="alpha/beta hydrolase"/>
    <property type="match status" value="1"/>
</dbReference>
<dbReference type="RefSeq" id="WP_126982741.1">
    <property type="nucleotide sequence ID" value="NZ_CP034670.1"/>
</dbReference>
<accession>A0A3S9SI16</accession>
<evidence type="ECO:0000256" key="2">
    <source>
        <dbReference type="ARBA" id="ARBA00004613"/>
    </source>
</evidence>
<evidence type="ECO:0000256" key="5">
    <source>
        <dbReference type="ARBA" id="ARBA00022737"/>
    </source>
</evidence>
<organism evidence="8 9">
    <name type="scientific">Eikenella corrodens</name>
    <dbReference type="NCBI Taxonomy" id="539"/>
    <lineage>
        <taxon>Bacteria</taxon>
        <taxon>Pseudomonadati</taxon>
        <taxon>Pseudomonadota</taxon>
        <taxon>Betaproteobacteria</taxon>
        <taxon>Neisseriales</taxon>
        <taxon>Neisseriaceae</taxon>
        <taxon>Eikenella</taxon>
    </lineage>
</organism>
<reference evidence="8 9" key="1">
    <citation type="submission" date="2018-12" db="EMBL/GenBank/DDBJ databases">
        <title>Genome sequencing of Eikenella corrodens KCOM 3110 (= JS217).</title>
        <authorList>
            <person name="Koo J.-K."/>
            <person name="Park S.-N."/>
            <person name="Lim Y.K."/>
        </authorList>
    </citation>
    <scope>NUCLEOTIDE SEQUENCE [LARGE SCALE GENOMIC DNA]</scope>
    <source>
        <strain evidence="8 9">KCOM 3110</strain>
    </source>
</reference>
<evidence type="ECO:0008006" key="10">
    <source>
        <dbReference type="Google" id="ProtNLM"/>
    </source>
</evidence>
<dbReference type="Gene3D" id="2.150.10.10">
    <property type="entry name" value="Serralysin-like metalloprotease, C-terminal"/>
    <property type="match status" value="10"/>
</dbReference>
<dbReference type="OrthoDB" id="8605339at2"/>
<dbReference type="PRINTS" id="PR00313">
    <property type="entry name" value="CABNDNGRPT"/>
</dbReference>
<dbReference type="GO" id="GO:0005576">
    <property type="term" value="C:extracellular region"/>
    <property type="evidence" value="ECO:0007669"/>
    <property type="project" value="UniProtKB-SubCell"/>
</dbReference>
<evidence type="ECO:0000256" key="6">
    <source>
        <dbReference type="ARBA" id="ARBA00023026"/>
    </source>
</evidence>
<evidence type="ECO:0000313" key="8">
    <source>
        <dbReference type="EMBL" id="AZR59185.1"/>
    </source>
</evidence>
<proteinExistence type="predicted"/>
<keyword evidence="5" id="KW-0677">Repeat</keyword>
<dbReference type="SUPFAM" id="SSF53474">
    <property type="entry name" value="alpha/beta-Hydrolases"/>
    <property type="match status" value="1"/>
</dbReference>
<protein>
    <recommendedName>
        <fullName evidence="10">Haemolysin-type calcium binding-related domain-containing protein</fullName>
    </recommendedName>
</protein>